<dbReference type="KEGG" id="rsa:RSal33209_1557"/>
<dbReference type="STRING" id="288705.RSal33209_1557"/>
<dbReference type="Proteomes" id="UP000002007">
    <property type="component" value="Chromosome"/>
</dbReference>
<dbReference type="AlphaFoldDB" id="A9WP01"/>
<dbReference type="GO" id="GO:0016740">
    <property type="term" value="F:transferase activity"/>
    <property type="evidence" value="ECO:0007669"/>
    <property type="project" value="UniProtKB-KW"/>
</dbReference>
<protein>
    <submittedName>
        <fullName evidence="1">Aminoglycoside phosphotransferase</fullName>
    </submittedName>
</protein>
<dbReference type="HOGENOM" id="CLU_3398105_0_0_11"/>
<evidence type="ECO:0000313" key="2">
    <source>
        <dbReference type="Proteomes" id="UP000002007"/>
    </source>
</evidence>
<gene>
    <name evidence="1" type="ordered locus">RSal33209_1557</name>
</gene>
<accession>A9WP01</accession>
<dbReference type="EMBL" id="CP000910">
    <property type="protein sequence ID" value="ABY23293.1"/>
    <property type="molecule type" value="Genomic_DNA"/>
</dbReference>
<keyword evidence="2" id="KW-1185">Reference proteome</keyword>
<evidence type="ECO:0000313" key="1">
    <source>
        <dbReference type="EMBL" id="ABY23293.1"/>
    </source>
</evidence>
<proteinExistence type="predicted"/>
<keyword evidence="1" id="KW-0808">Transferase</keyword>
<reference evidence="2" key="1">
    <citation type="journal article" date="2008" name="J. Bacteriol.">
        <title>Genome sequence of the fish pathogen Renibacterium salmoninarum suggests reductive evolution away from an environmental Arthrobacter ancestor.</title>
        <authorList>
            <person name="Wiens G.D."/>
            <person name="Rockey D.D."/>
            <person name="Wu Z."/>
            <person name="Chang J."/>
            <person name="Levy R."/>
            <person name="Crane S."/>
            <person name="Chen D.S."/>
            <person name="Capri G.R."/>
            <person name="Burnett J.R."/>
            <person name="Sudheesh P.S."/>
            <person name="Schipma M.J."/>
            <person name="Burd H."/>
            <person name="Bhattacharyya A."/>
            <person name="Rhodes L.D."/>
            <person name="Kaul R."/>
            <person name="Strom M.S."/>
        </authorList>
    </citation>
    <scope>NUCLEOTIDE SEQUENCE [LARGE SCALE GENOMIC DNA]</scope>
    <source>
        <strain evidence="2">ATCC 33209 / DSM 20767 / JCM 11484 / NBRC 15589 / NCIMB 2235</strain>
    </source>
</reference>
<organism evidence="1 2">
    <name type="scientific">Renibacterium salmoninarum (strain ATCC 33209 / DSM 20767 / JCM 11484 / NBRC 15589 / NCIMB 2235)</name>
    <dbReference type="NCBI Taxonomy" id="288705"/>
    <lineage>
        <taxon>Bacteria</taxon>
        <taxon>Bacillati</taxon>
        <taxon>Actinomycetota</taxon>
        <taxon>Actinomycetes</taxon>
        <taxon>Micrococcales</taxon>
        <taxon>Micrococcaceae</taxon>
        <taxon>Renibacterium</taxon>
    </lineage>
</organism>
<sequence>MAAEMPGTDNREVARSFLIIDEVLADHRELS</sequence>
<name>A9WP01_RENSM</name>